<evidence type="ECO:0000313" key="1">
    <source>
        <dbReference type="EMBL" id="MPC44868.1"/>
    </source>
</evidence>
<protein>
    <submittedName>
        <fullName evidence="1">Uncharacterized protein</fullName>
    </submittedName>
</protein>
<comment type="caution">
    <text evidence="1">The sequence shown here is derived from an EMBL/GenBank/DDBJ whole genome shotgun (WGS) entry which is preliminary data.</text>
</comment>
<sequence length="120" mass="13050">MCSQQPVRHIFPVNPLHLPSFTLLLYLLPQAIPFPAVHSQVVILTLARPSGNIALTKLSVVGVQLPSPPQTLFHLYKCVAFTSSFSGEANCLSSPDDANVCRAFKAVRPVYPGEWNHATG</sequence>
<keyword evidence="2" id="KW-1185">Reference proteome</keyword>
<name>A0A5B7FIU5_PORTR</name>
<proteinExistence type="predicted"/>
<dbReference type="Proteomes" id="UP000324222">
    <property type="component" value="Unassembled WGS sequence"/>
</dbReference>
<reference evidence="1 2" key="1">
    <citation type="submission" date="2019-05" db="EMBL/GenBank/DDBJ databases">
        <title>Another draft genome of Portunus trituberculatus and its Hox gene families provides insights of decapod evolution.</title>
        <authorList>
            <person name="Jeong J.-H."/>
            <person name="Song I."/>
            <person name="Kim S."/>
            <person name="Choi T."/>
            <person name="Kim D."/>
            <person name="Ryu S."/>
            <person name="Kim W."/>
        </authorList>
    </citation>
    <scope>NUCLEOTIDE SEQUENCE [LARGE SCALE GENOMIC DNA]</scope>
    <source>
        <tissue evidence="1">Muscle</tissue>
    </source>
</reference>
<accession>A0A5B7FIU5</accession>
<evidence type="ECO:0000313" key="2">
    <source>
        <dbReference type="Proteomes" id="UP000324222"/>
    </source>
</evidence>
<organism evidence="1 2">
    <name type="scientific">Portunus trituberculatus</name>
    <name type="common">Swimming crab</name>
    <name type="synonym">Neptunus trituberculatus</name>
    <dbReference type="NCBI Taxonomy" id="210409"/>
    <lineage>
        <taxon>Eukaryota</taxon>
        <taxon>Metazoa</taxon>
        <taxon>Ecdysozoa</taxon>
        <taxon>Arthropoda</taxon>
        <taxon>Crustacea</taxon>
        <taxon>Multicrustacea</taxon>
        <taxon>Malacostraca</taxon>
        <taxon>Eumalacostraca</taxon>
        <taxon>Eucarida</taxon>
        <taxon>Decapoda</taxon>
        <taxon>Pleocyemata</taxon>
        <taxon>Brachyura</taxon>
        <taxon>Eubrachyura</taxon>
        <taxon>Portunoidea</taxon>
        <taxon>Portunidae</taxon>
        <taxon>Portuninae</taxon>
        <taxon>Portunus</taxon>
    </lineage>
</organism>
<dbReference type="EMBL" id="VSRR010006473">
    <property type="protein sequence ID" value="MPC44868.1"/>
    <property type="molecule type" value="Genomic_DNA"/>
</dbReference>
<dbReference type="AlphaFoldDB" id="A0A5B7FIU5"/>
<gene>
    <name evidence="1" type="ORF">E2C01_038549</name>
</gene>